<comment type="function">
    <text evidence="5">Catalyzes the conversion of N-formimidoyl-L-glutamate to L-glutamate and formamide.</text>
</comment>
<evidence type="ECO:0000256" key="3">
    <source>
        <dbReference type="ARBA" id="ARBA00022808"/>
    </source>
</evidence>
<feature type="binding site" evidence="5 7">
    <location>
        <position position="242"/>
    </location>
    <ligand>
        <name>Mn(2+)</name>
        <dbReference type="ChEBI" id="CHEBI:29035"/>
        <label>1</label>
    </ligand>
</feature>
<evidence type="ECO:0000256" key="9">
    <source>
        <dbReference type="RuleBase" id="RU003684"/>
    </source>
</evidence>
<dbReference type="Gene3D" id="3.40.800.10">
    <property type="entry name" value="Ureohydrolase domain"/>
    <property type="match status" value="1"/>
</dbReference>
<feature type="binding site" evidence="5 7">
    <location>
        <position position="155"/>
    </location>
    <ligand>
        <name>Mn(2+)</name>
        <dbReference type="ChEBI" id="CHEBI:29035"/>
        <label>1</label>
    </ligand>
</feature>
<gene>
    <name evidence="5" type="primary">hutG</name>
    <name evidence="11" type="ORF">ABW99_11485</name>
</gene>
<dbReference type="InterPro" id="IPR005923">
    <property type="entry name" value="HutG"/>
</dbReference>
<comment type="cofactor">
    <cofactor evidence="5 7">
        <name>Mn(2+)</name>
        <dbReference type="ChEBI" id="CHEBI:29035"/>
    </cofactor>
    <text evidence="5 7">Binds 2 manganese ions per subunit.</text>
</comment>
<reference evidence="12" key="1">
    <citation type="submission" date="2015-06" db="EMBL/GenBank/DDBJ databases">
        <authorList>
            <person name="Lim Y.L."/>
            <person name="Ee R."/>
            <person name="Yong D."/>
            <person name="How K.Y."/>
            <person name="Yin W.F."/>
            <person name="Chan K.G."/>
        </authorList>
    </citation>
    <scope>NUCLEOTIDE SEQUENCE [LARGE SCALE GENOMIC DNA]</scope>
    <source>
        <strain evidence="12">DSM 25325</strain>
    </source>
</reference>
<evidence type="ECO:0000313" key="12">
    <source>
        <dbReference type="Proteomes" id="UP000036700"/>
    </source>
</evidence>
<dbReference type="STRING" id="445709.ABW99_11485"/>
<comment type="catalytic activity">
    <reaction evidence="5">
        <text>N-formimidoyl-L-glutamate + H2O = formamide + L-glutamate</text>
        <dbReference type="Rhea" id="RHEA:22492"/>
        <dbReference type="ChEBI" id="CHEBI:15377"/>
        <dbReference type="ChEBI" id="CHEBI:16397"/>
        <dbReference type="ChEBI" id="CHEBI:29985"/>
        <dbReference type="ChEBI" id="CHEBI:58928"/>
        <dbReference type="EC" id="3.5.3.8"/>
    </reaction>
</comment>
<dbReference type="GO" id="GO:0008783">
    <property type="term" value="F:agmatinase activity"/>
    <property type="evidence" value="ECO:0007669"/>
    <property type="project" value="TreeGrafter"/>
</dbReference>
<dbReference type="PATRIC" id="fig|445709.3.peg.2439"/>
<dbReference type="RefSeq" id="WP_047214613.1">
    <property type="nucleotide sequence ID" value="NZ_CP011568.3"/>
</dbReference>
<sequence>MAIDVSMWQGRLDAGERGDTTRLFQVVRPLGDDVPPGAPVLLGFACDEGVRRNQGRVGAALAPREVRRALANVPAHGLPVLFDAGDIGCPDERLEDAQQALGAAVHALLAQQARPVVVGGGHEVAYGTYAGLRAWLEARGDSGRLLIVNFDAHFDLRTARPANSGTPFDQIAADCQARGAPFAYSCLGVSRLANTPGLFARAAELDVHYVQDFEMQERHLEQRAAELDRRLAEADHVYLTIDMDVLPASVAPGVSAPAAYGVPLAVVEELVKRVQRTGKLRVADIAEYNPTFDVDRHTARVAARLVYQLICG</sequence>
<dbReference type="SUPFAM" id="SSF52768">
    <property type="entry name" value="Arginase/deacetylase"/>
    <property type="match status" value="1"/>
</dbReference>
<evidence type="ECO:0000313" key="11">
    <source>
        <dbReference type="EMBL" id="AKJ68746.1"/>
    </source>
</evidence>
<evidence type="ECO:0000256" key="8">
    <source>
        <dbReference type="PROSITE-ProRule" id="PRU00742"/>
    </source>
</evidence>
<dbReference type="UniPathway" id="UPA00379">
    <property type="reaction ID" value="UER00552"/>
</dbReference>
<dbReference type="PANTHER" id="PTHR11358:SF35">
    <property type="entry name" value="FORMIMIDOYLGLUTAMASE"/>
    <property type="match status" value="1"/>
</dbReference>
<dbReference type="NCBIfam" id="TIGR01227">
    <property type="entry name" value="hutG"/>
    <property type="match status" value="1"/>
</dbReference>
<dbReference type="EMBL" id="CP011568">
    <property type="protein sequence ID" value="AKJ68746.1"/>
    <property type="molecule type" value="Genomic_DNA"/>
</dbReference>
<dbReference type="OrthoDB" id="9789727at2"/>
<keyword evidence="12" id="KW-1185">Reference proteome</keyword>
<dbReference type="GO" id="GO:0033389">
    <property type="term" value="P:putrescine biosynthetic process from arginine, via agmatine"/>
    <property type="evidence" value="ECO:0007669"/>
    <property type="project" value="TreeGrafter"/>
</dbReference>
<dbReference type="EC" id="3.5.3.8" evidence="5 6"/>
<feature type="binding site" evidence="5">
    <location>
        <position position="153"/>
    </location>
    <ligand>
        <name>Mn(2+)</name>
        <dbReference type="ChEBI" id="CHEBI:29035"/>
        <label>2</label>
    </ligand>
</feature>
<keyword evidence="10" id="KW-0175">Coiled coil</keyword>
<proteinExistence type="inferred from homology"/>
<evidence type="ECO:0000256" key="1">
    <source>
        <dbReference type="ARBA" id="ARBA00022723"/>
    </source>
</evidence>
<evidence type="ECO:0000256" key="10">
    <source>
        <dbReference type="SAM" id="Coils"/>
    </source>
</evidence>
<evidence type="ECO:0000256" key="5">
    <source>
        <dbReference type="HAMAP-Rule" id="MF_00737"/>
    </source>
</evidence>
<dbReference type="KEGG" id="ptx:ABW99_11485"/>
<organism evidence="11 12">
    <name type="scientific">Pandoraea thiooxydans</name>
    <dbReference type="NCBI Taxonomy" id="445709"/>
    <lineage>
        <taxon>Bacteria</taxon>
        <taxon>Pseudomonadati</taxon>
        <taxon>Pseudomonadota</taxon>
        <taxon>Betaproteobacteria</taxon>
        <taxon>Burkholderiales</taxon>
        <taxon>Burkholderiaceae</taxon>
        <taxon>Pandoraea</taxon>
    </lineage>
</organism>
<dbReference type="InterPro" id="IPR023696">
    <property type="entry name" value="Ureohydrolase_dom_sf"/>
</dbReference>
<feature type="binding site" evidence="5 7">
    <location>
        <position position="122"/>
    </location>
    <ligand>
        <name>Mn(2+)</name>
        <dbReference type="ChEBI" id="CHEBI:29035"/>
        <label>1</label>
    </ligand>
</feature>
<evidence type="ECO:0000256" key="4">
    <source>
        <dbReference type="ARBA" id="ARBA00023211"/>
    </source>
</evidence>
<keyword evidence="1 5" id="KW-0479">Metal-binding</keyword>
<feature type="binding site" evidence="7">
    <location>
        <position position="153"/>
    </location>
    <ligand>
        <name>Mn(2+)</name>
        <dbReference type="ChEBI" id="CHEBI:29035"/>
        <label>1</label>
    </ligand>
</feature>
<dbReference type="Proteomes" id="UP000036700">
    <property type="component" value="Chromosome"/>
</dbReference>
<feature type="binding site" evidence="5">
    <location>
        <position position="244"/>
    </location>
    <ligand>
        <name>Mn(2+)</name>
        <dbReference type="ChEBI" id="CHEBI:29035"/>
        <label>2</label>
    </ligand>
</feature>
<dbReference type="CDD" id="cd09988">
    <property type="entry name" value="Formimidoylglutamase"/>
    <property type="match status" value="1"/>
</dbReference>
<dbReference type="InterPro" id="IPR020855">
    <property type="entry name" value="Ureohydrolase_Mn_BS"/>
</dbReference>
<dbReference type="GO" id="GO:0019556">
    <property type="term" value="P:L-histidine catabolic process to glutamate and formamide"/>
    <property type="evidence" value="ECO:0007669"/>
    <property type="project" value="UniProtKB-UniRule"/>
</dbReference>
<dbReference type="AlphaFoldDB" id="A0A0G3EVH0"/>
<keyword evidence="2 5" id="KW-0378">Hydrolase</keyword>
<dbReference type="PIRSF" id="PIRSF036979">
    <property type="entry name" value="Arginase"/>
    <property type="match status" value="1"/>
</dbReference>
<keyword evidence="4 5" id="KW-0464">Manganese</keyword>
<dbReference type="GO" id="GO:0030145">
    <property type="term" value="F:manganese ion binding"/>
    <property type="evidence" value="ECO:0007669"/>
    <property type="project" value="UniProtKB-UniRule"/>
</dbReference>
<dbReference type="PRINTS" id="PR00116">
    <property type="entry name" value="ARGINASE"/>
</dbReference>
<feature type="binding site" evidence="5 7">
    <location>
        <position position="151"/>
    </location>
    <ligand>
        <name>Mn(2+)</name>
        <dbReference type="ChEBI" id="CHEBI:29035"/>
        <label>1</label>
    </ligand>
</feature>
<dbReference type="InterPro" id="IPR006035">
    <property type="entry name" value="Ureohydrolase"/>
</dbReference>
<dbReference type="Pfam" id="PF00491">
    <property type="entry name" value="Arginase"/>
    <property type="match status" value="1"/>
</dbReference>
<keyword evidence="3 5" id="KW-0369">Histidine metabolism</keyword>
<accession>A0A0G3EVH0</accession>
<feature type="coiled-coil region" evidence="10">
    <location>
        <begin position="210"/>
        <end position="237"/>
    </location>
</feature>
<dbReference type="GO" id="GO:0050415">
    <property type="term" value="F:formimidoylglutamase activity"/>
    <property type="evidence" value="ECO:0007669"/>
    <property type="project" value="UniProtKB-UniRule"/>
</dbReference>
<dbReference type="HAMAP" id="MF_00737">
    <property type="entry name" value="Formimidoylglutam"/>
    <property type="match status" value="1"/>
</dbReference>
<protein>
    <recommendedName>
        <fullName evidence="5 6">Formimidoylglutamase</fullName>
        <ecNumber evidence="5 6">3.5.3.8</ecNumber>
    </recommendedName>
    <alternativeName>
        <fullName evidence="5">Formiminoglutamase</fullName>
    </alternativeName>
    <alternativeName>
        <fullName evidence="5">Formiminoglutamate hydrolase</fullName>
    </alternativeName>
</protein>
<feature type="binding site" evidence="5">
    <location>
        <position position="242"/>
    </location>
    <ligand>
        <name>Mn(2+)</name>
        <dbReference type="ChEBI" id="CHEBI:29035"/>
        <label>2</label>
    </ligand>
</feature>
<feature type="binding site" evidence="7">
    <location>
        <position position="244"/>
    </location>
    <ligand>
        <name>Mn(2+)</name>
        <dbReference type="ChEBI" id="CHEBI:29035"/>
        <label>1</label>
    </ligand>
</feature>
<dbReference type="PROSITE" id="PS01053">
    <property type="entry name" value="ARGINASE_1"/>
    <property type="match status" value="1"/>
</dbReference>
<dbReference type="PROSITE" id="PS51409">
    <property type="entry name" value="ARGINASE_2"/>
    <property type="match status" value="1"/>
</dbReference>
<comment type="pathway">
    <text evidence="5">Amino-acid degradation; L-histidine degradation into L-glutamate; L-glutamate from N-formimidoyl-L-glutamate (hydrolase route): step 1/1.</text>
</comment>
<evidence type="ECO:0000256" key="2">
    <source>
        <dbReference type="ARBA" id="ARBA00022801"/>
    </source>
</evidence>
<comment type="similarity">
    <text evidence="5 8 9">Belongs to the arginase family.</text>
</comment>
<evidence type="ECO:0000256" key="6">
    <source>
        <dbReference type="NCBIfam" id="TIGR01227"/>
    </source>
</evidence>
<evidence type="ECO:0000256" key="7">
    <source>
        <dbReference type="PIRSR" id="PIRSR036979-1"/>
    </source>
</evidence>
<feature type="binding site" evidence="5">
    <location>
        <position position="151"/>
    </location>
    <ligand>
        <name>Mn(2+)</name>
        <dbReference type="ChEBI" id="CHEBI:29035"/>
        <label>2</label>
    </ligand>
</feature>
<dbReference type="PANTHER" id="PTHR11358">
    <property type="entry name" value="ARGINASE/AGMATINASE"/>
    <property type="match status" value="1"/>
</dbReference>
<dbReference type="GO" id="GO:0019557">
    <property type="term" value="P:L-histidine catabolic process to glutamate and formate"/>
    <property type="evidence" value="ECO:0007669"/>
    <property type="project" value="UniProtKB-UniPathway"/>
</dbReference>
<name>A0A0G3EVH0_9BURK</name>